<evidence type="ECO:0000313" key="6">
    <source>
        <dbReference type="Proteomes" id="UP000251960"/>
    </source>
</evidence>
<comment type="similarity">
    <text evidence="1">Belongs to the eukaryotic ribosomal protein eL34 family.</text>
</comment>
<dbReference type="GO" id="GO:1990904">
    <property type="term" value="C:ribonucleoprotein complex"/>
    <property type="evidence" value="ECO:0007669"/>
    <property type="project" value="UniProtKB-KW"/>
</dbReference>
<dbReference type="GO" id="GO:0005840">
    <property type="term" value="C:ribosome"/>
    <property type="evidence" value="ECO:0007669"/>
    <property type="project" value="UniProtKB-KW"/>
</dbReference>
<keyword evidence="4" id="KW-0472">Membrane</keyword>
<name>A0A3L6DPD4_MAIZE</name>
<evidence type="ECO:0000256" key="4">
    <source>
        <dbReference type="SAM" id="Phobius"/>
    </source>
</evidence>
<dbReference type="AlphaFoldDB" id="A0A3L6DPD4"/>
<evidence type="ECO:0000313" key="5">
    <source>
        <dbReference type="EMBL" id="PWZ10228.1"/>
    </source>
</evidence>
<dbReference type="Proteomes" id="UP000251960">
    <property type="component" value="Chromosome 8"/>
</dbReference>
<feature type="transmembrane region" description="Helical" evidence="4">
    <location>
        <begin position="31"/>
        <end position="50"/>
    </location>
</feature>
<comment type="caution">
    <text evidence="5">The sequence shown here is derived from an EMBL/GenBank/DDBJ whole genome shotgun (WGS) entry which is preliminary data.</text>
</comment>
<protein>
    <submittedName>
        <fullName evidence="5">Uncharacterized protein</fullName>
    </submittedName>
</protein>
<dbReference type="GO" id="GO:0006412">
    <property type="term" value="P:translation"/>
    <property type="evidence" value="ECO:0007669"/>
    <property type="project" value="InterPro"/>
</dbReference>
<reference evidence="5 6" key="1">
    <citation type="journal article" date="2018" name="Nat. Genet.">
        <title>Extensive intraspecific gene order and gene structural variations between Mo17 and other maize genomes.</title>
        <authorList>
            <person name="Sun S."/>
            <person name="Zhou Y."/>
            <person name="Chen J."/>
            <person name="Shi J."/>
            <person name="Zhao H."/>
            <person name="Zhao H."/>
            <person name="Song W."/>
            <person name="Zhang M."/>
            <person name="Cui Y."/>
            <person name="Dong X."/>
            <person name="Liu H."/>
            <person name="Ma X."/>
            <person name="Jiao Y."/>
            <person name="Wang B."/>
            <person name="Wei X."/>
            <person name="Stein J.C."/>
            <person name="Glaubitz J.C."/>
            <person name="Lu F."/>
            <person name="Yu G."/>
            <person name="Liang C."/>
            <person name="Fengler K."/>
            <person name="Li B."/>
            <person name="Rafalski A."/>
            <person name="Schnable P.S."/>
            <person name="Ware D.H."/>
            <person name="Buckler E.S."/>
            <person name="Lai J."/>
        </authorList>
    </citation>
    <scope>NUCLEOTIDE SEQUENCE [LARGE SCALE GENOMIC DNA]</scope>
    <source>
        <strain evidence="6">cv. Missouri 17</strain>
        <tissue evidence="5">Seedling</tissue>
    </source>
</reference>
<evidence type="ECO:0000256" key="2">
    <source>
        <dbReference type="ARBA" id="ARBA00022980"/>
    </source>
</evidence>
<dbReference type="Pfam" id="PF01199">
    <property type="entry name" value="Ribosomal_L34e"/>
    <property type="match status" value="1"/>
</dbReference>
<sequence>MVRWLTYRKRHSYATKSNQTRVVKTPAPSHFVLFPMFNTILCLSGIVLIGEIGGMAEEDVATFIQVRRTACKSFGALAKFST</sequence>
<dbReference type="GO" id="GO:0003735">
    <property type="term" value="F:structural constituent of ribosome"/>
    <property type="evidence" value="ECO:0007669"/>
    <property type="project" value="InterPro"/>
</dbReference>
<evidence type="ECO:0000256" key="1">
    <source>
        <dbReference type="ARBA" id="ARBA00009875"/>
    </source>
</evidence>
<accession>A0A3L6DPD4</accession>
<dbReference type="Gene3D" id="6.20.370.70">
    <property type="match status" value="1"/>
</dbReference>
<proteinExistence type="inferred from homology"/>
<dbReference type="InterPro" id="IPR008195">
    <property type="entry name" value="Ribosomal_eL34"/>
</dbReference>
<evidence type="ECO:0000256" key="3">
    <source>
        <dbReference type="ARBA" id="ARBA00023274"/>
    </source>
</evidence>
<dbReference type="EMBL" id="NCVQ01000009">
    <property type="protein sequence ID" value="PWZ10228.1"/>
    <property type="molecule type" value="Genomic_DNA"/>
</dbReference>
<keyword evidence="3" id="KW-0687">Ribonucleoprotein</keyword>
<keyword evidence="2" id="KW-0689">Ribosomal protein</keyword>
<organism evidence="5 6">
    <name type="scientific">Zea mays</name>
    <name type="common">Maize</name>
    <dbReference type="NCBI Taxonomy" id="4577"/>
    <lineage>
        <taxon>Eukaryota</taxon>
        <taxon>Viridiplantae</taxon>
        <taxon>Streptophyta</taxon>
        <taxon>Embryophyta</taxon>
        <taxon>Tracheophyta</taxon>
        <taxon>Spermatophyta</taxon>
        <taxon>Magnoliopsida</taxon>
        <taxon>Liliopsida</taxon>
        <taxon>Poales</taxon>
        <taxon>Poaceae</taxon>
        <taxon>PACMAD clade</taxon>
        <taxon>Panicoideae</taxon>
        <taxon>Andropogonodae</taxon>
        <taxon>Andropogoneae</taxon>
        <taxon>Tripsacinae</taxon>
        <taxon>Zea</taxon>
    </lineage>
</organism>
<keyword evidence="4" id="KW-0812">Transmembrane</keyword>
<keyword evidence="4" id="KW-1133">Transmembrane helix</keyword>
<gene>
    <name evidence="5" type="ORF">Zm00014a_002211</name>
</gene>